<evidence type="ECO:0000256" key="1">
    <source>
        <dbReference type="SAM" id="Phobius"/>
    </source>
</evidence>
<protein>
    <submittedName>
        <fullName evidence="2">DUF4244 domain-containing protein</fullName>
    </submittedName>
</protein>
<accession>A0ABT7CAZ2</accession>
<sequence>MISRITHDDEGAETAEYAIVIMAAVALAGVLVVVVQSGAVSSIIEDLVVGAFTV</sequence>
<keyword evidence="1" id="KW-0472">Membrane</keyword>
<dbReference type="Proteomes" id="UP001170379">
    <property type="component" value="Unassembled WGS sequence"/>
</dbReference>
<organism evidence="2 3">
    <name type="scientific">Gulosibacter molinativorax</name>
    <dbReference type="NCBI Taxonomy" id="256821"/>
    <lineage>
        <taxon>Bacteria</taxon>
        <taxon>Bacillati</taxon>
        <taxon>Actinomycetota</taxon>
        <taxon>Actinomycetes</taxon>
        <taxon>Micrococcales</taxon>
        <taxon>Microbacteriaceae</taxon>
        <taxon>Gulosibacter</taxon>
    </lineage>
</organism>
<reference evidence="2" key="2">
    <citation type="journal article" date="2022" name="Sci. Rep.">
        <title>In silico prediction of the enzymes involved in the degradation of the herbicide molinate by Gulosibacter molinativorax ON4T.</title>
        <authorList>
            <person name="Lopes A.R."/>
            <person name="Bunin E."/>
            <person name="Viana A.T."/>
            <person name="Froufe H."/>
            <person name="Munoz-Merida A."/>
            <person name="Pinho D."/>
            <person name="Figueiredo J."/>
            <person name="Barroso C."/>
            <person name="Vaz-Moreira I."/>
            <person name="Bellanger X."/>
            <person name="Egas C."/>
            <person name="Nunes O.C."/>
        </authorList>
    </citation>
    <scope>NUCLEOTIDE SEQUENCE</scope>
    <source>
        <strain evidence="2">ON4</strain>
    </source>
</reference>
<name>A0ABT7CAZ2_9MICO</name>
<reference evidence="2" key="1">
    <citation type="submission" date="2018-03" db="EMBL/GenBank/DDBJ databases">
        <authorList>
            <person name="Nunes O.C."/>
            <person name="Lopes A.R."/>
            <person name="Froufe H."/>
            <person name="Munoz-Merida A."/>
            <person name="Barroso C."/>
            <person name="Egas C."/>
        </authorList>
    </citation>
    <scope>NUCLEOTIDE SEQUENCE</scope>
    <source>
        <strain evidence="2">ON4</strain>
    </source>
</reference>
<keyword evidence="1" id="KW-0812">Transmembrane</keyword>
<feature type="transmembrane region" description="Helical" evidence="1">
    <location>
        <begin position="17"/>
        <end position="35"/>
    </location>
</feature>
<dbReference type="Pfam" id="PF14029">
    <property type="entry name" value="DUF4244"/>
    <property type="match status" value="1"/>
</dbReference>
<proteinExistence type="predicted"/>
<keyword evidence="3" id="KW-1185">Reference proteome</keyword>
<dbReference type="EMBL" id="PXVD01000024">
    <property type="protein sequence ID" value="MDJ1372371.1"/>
    <property type="molecule type" value="Genomic_DNA"/>
</dbReference>
<dbReference type="InterPro" id="IPR025338">
    <property type="entry name" value="DUF4244"/>
</dbReference>
<evidence type="ECO:0000313" key="3">
    <source>
        <dbReference type="Proteomes" id="UP001170379"/>
    </source>
</evidence>
<evidence type="ECO:0000313" key="2">
    <source>
        <dbReference type="EMBL" id="MDJ1372371.1"/>
    </source>
</evidence>
<keyword evidence="1" id="KW-1133">Transmembrane helix</keyword>
<gene>
    <name evidence="2" type="ORF">C7K25_13500</name>
</gene>
<comment type="caution">
    <text evidence="2">The sequence shown here is derived from an EMBL/GenBank/DDBJ whole genome shotgun (WGS) entry which is preliminary data.</text>
</comment>